<organism evidence="2 3">
    <name type="scientific">Pseudomonas putida</name>
    <name type="common">Arthrobacter siderocapsulatus</name>
    <dbReference type="NCBI Taxonomy" id="303"/>
    <lineage>
        <taxon>Bacteria</taxon>
        <taxon>Pseudomonadati</taxon>
        <taxon>Pseudomonadota</taxon>
        <taxon>Gammaproteobacteria</taxon>
        <taxon>Pseudomonadales</taxon>
        <taxon>Pseudomonadaceae</taxon>
        <taxon>Pseudomonas</taxon>
    </lineage>
</organism>
<dbReference type="InterPro" id="IPR006680">
    <property type="entry name" value="Amidohydro-rel"/>
</dbReference>
<accession>A0A2S3WGD1</accession>
<dbReference type="Pfam" id="PF04909">
    <property type="entry name" value="Amidohydro_2"/>
    <property type="match status" value="1"/>
</dbReference>
<dbReference type="AlphaFoldDB" id="A0A2S3WGD1"/>
<evidence type="ECO:0000313" key="3">
    <source>
        <dbReference type="Proteomes" id="UP000237194"/>
    </source>
</evidence>
<name>A0A2S3WGD1_PSEPU</name>
<dbReference type="InterPro" id="IPR032466">
    <property type="entry name" value="Metal_Hydrolase"/>
</dbReference>
<dbReference type="RefSeq" id="WP_103437994.1">
    <property type="nucleotide sequence ID" value="NZ_MIND01000018.1"/>
</dbReference>
<sequence length="297" mass="33216">MLPSTKRIDCHVHFYTSEDLRQVAGSLPYTLPEPHPLTAYLDRLIDAGIAPTLINNVHLSILPDSENVFASFEELKKLQAVDPLRYGGVKLVGTIKAEPAYATQERLSHPQVIGARIVLHDARPETVSDTQFSDGQWSAFYARLFPHQHLHIYAKEAETNLRVLRQIPRDVRVIIDHLGTCHCERDITEPAYIALLAEARERGNVWFKGPGYRTSVHPEETARFVMQIVYAVGTDKILLSATDAPHVGTDNQGVPYSDLFDLSKVFNFVDAVANYVSKETRIPVGQLLRGAPDQLVS</sequence>
<comment type="caution">
    <text evidence="2">The sequence shown here is derived from an EMBL/GenBank/DDBJ whole genome shotgun (WGS) entry which is preliminary data.</text>
</comment>
<keyword evidence="2" id="KW-0378">Hydrolase</keyword>
<protein>
    <submittedName>
        <fullName evidence="2">Metal-dependent hydrolase</fullName>
    </submittedName>
</protein>
<proteinExistence type="predicted"/>
<evidence type="ECO:0000313" key="2">
    <source>
        <dbReference type="EMBL" id="POF90020.1"/>
    </source>
</evidence>
<dbReference type="EMBL" id="MIND01000018">
    <property type="protein sequence ID" value="POF90020.1"/>
    <property type="molecule type" value="Genomic_DNA"/>
</dbReference>
<gene>
    <name evidence="2" type="ORF">BGP80_19535</name>
</gene>
<dbReference type="GO" id="GO:0016787">
    <property type="term" value="F:hydrolase activity"/>
    <property type="evidence" value="ECO:0007669"/>
    <property type="project" value="UniProtKB-KW"/>
</dbReference>
<dbReference type="Proteomes" id="UP000237194">
    <property type="component" value="Unassembled WGS sequence"/>
</dbReference>
<reference evidence="2 3" key="2">
    <citation type="submission" date="2018-03" db="EMBL/GenBank/DDBJ databases">
        <title>Draft genome of Pseudomonas putida strain KT-27.</title>
        <authorList>
            <person name="Yoshizawa S."/>
            <person name="Khan N.H."/>
            <person name="Nishimura M."/>
            <person name="Chiura H.X."/>
            <person name="Ogura Y."/>
            <person name="Hayashi T."/>
            <person name="Kogure K."/>
        </authorList>
    </citation>
    <scope>NUCLEOTIDE SEQUENCE [LARGE SCALE GENOMIC DNA]</scope>
    <source>
        <strain evidence="2 3">KT-27</strain>
    </source>
</reference>
<evidence type="ECO:0000259" key="1">
    <source>
        <dbReference type="Pfam" id="PF04909"/>
    </source>
</evidence>
<reference evidence="2 3" key="1">
    <citation type="submission" date="2016-08" db="EMBL/GenBank/DDBJ databases">
        <authorList>
            <person name="Seilhamer J.J."/>
        </authorList>
    </citation>
    <scope>NUCLEOTIDE SEQUENCE [LARGE SCALE GENOMIC DNA]</scope>
    <source>
        <strain evidence="2 3">KT-27</strain>
    </source>
</reference>
<dbReference type="Gene3D" id="3.20.20.140">
    <property type="entry name" value="Metal-dependent hydrolases"/>
    <property type="match status" value="1"/>
</dbReference>
<feature type="domain" description="Amidohydrolase-related" evidence="1">
    <location>
        <begin position="8"/>
        <end position="250"/>
    </location>
</feature>
<dbReference type="SUPFAM" id="SSF51556">
    <property type="entry name" value="Metallo-dependent hydrolases"/>
    <property type="match status" value="1"/>
</dbReference>